<keyword evidence="1" id="KW-0812">Transmembrane</keyword>
<keyword evidence="4" id="KW-1185">Reference proteome</keyword>
<evidence type="ECO:0000313" key="3">
    <source>
        <dbReference type="EMBL" id="VVD77942.1"/>
    </source>
</evidence>
<reference evidence="3 4" key="1">
    <citation type="submission" date="2019-08" db="EMBL/GenBank/DDBJ databases">
        <authorList>
            <person name="Peeters C."/>
        </authorList>
    </citation>
    <scope>NUCLEOTIDE SEQUENCE [LARGE SCALE GENOMIC DNA]</scope>
    <source>
        <strain evidence="3 4">LMG 31011</strain>
    </source>
</reference>
<feature type="transmembrane region" description="Helical" evidence="1">
    <location>
        <begin position="181"/>
        <end position="206"/>
    </location>
</feature>
<dbReference type="InterPro" id="IPR025196">
    <property type="entry name" value="DUF4126"/>
</dbReference>
<dbReference type="Pfam" id="PF13548">
    <property type="entry name" value="DUF4126"/>
    <property type="match status" value="1"/>
</dbReference>
<gene>
    <name evidence="3" type="ORF">PAQ31011_00979</name>
</gene>
<keyword evidence="1" id="KW-0472">Membrane</keyword>
<organism evidence="3 4">
    <name type="scientific">Pandoraea aquatica</name>
    <dbReference type="NCBI Taxonomy" id="2508290"/>
    <lineage>
        <taxon>Bacteria</taxon>
        <taxon>Pseudomonadati</taxon>
        <taxon>Pseudomonadota</taxon>
        <taxon>Betaproteobacteria</taxon>
        <taxon>Burkholderiales</taxon>
        <taxon>Burkholderiaceae</taxon>
        <taxon>Pandoraea</taxon>
    </lineage>
</organism>
<feature type="transmembrane region" description="Helical" evidence="1">
    <location>
        <begin position="72"/>
        <end position="94"/>
    </location>
</feature>
<dbReference type="Proteomes" id="UP000366819">
    <property type="component" value="Unassembled WGS sequence"/>
</dbReference>
<evidence type="ECO:0000256" key="1">
    <source>
        <dbReference type="SAM" id="Phobius"/>
    </source>
</evidence>
<feature type="transmembrane region" description="Helical" evidence="1">
    <location>
        <begin position="131"/>
        <end position="149"/>
    </location>
</feature>
<sequence length="229" mass="24023">MSGGWSVGCCRVGSVRRVIVRRRHVGGSEVTMLESIALGAGLSWGSGLRLYLTVFCAGLAARFGWLHLPPTLAVLASTWVIATAGVLAAIEFFADKIPFVDSAWDAVHTFIRIPAGIVLGAAALGQTDPAVTVLAGLAGGALAGTAHLAKAGSRALINTSPEPFSNVAASAGEDVSTVGGLALAFFLPAVFLLMLLLFVVLAWWWLPRVWRGWRSLLARVKGLRNDGVH</sequence>
<accession>A0A5E4SSL7</accession>
<dbReference type="EMBL" id="CABPSN010000001">
    <property type="protein sequence ID" value="VVD77942.1"/>
    <property type="molecule type" value="Genomic_DNA"/>
</dbReference>
<proteinExistence type="predicted"/>
<dbReference type="AlphaFoldDB" id="A0A5E4SSL7"/>
<feature type="transmembrane region" description="Helical" evidence="1">
    <location>
        <begin position="106"/>
        <end position="124"/>
    </location>
</feature>
<feature type="domain" description="DUF4126" evidence="2">
    <location>
        <begin position="36"/>
        <end position="207"/>
    </location>
</feature>
<keyword evidence="1" id="KW-1133">Transmembrane helix</keyword>
<evidence type="ECO:0000313" key="4">
    <source>
        <dbReference type="Proteomes" id="UP000366819"/>
    </source>
</evidence>
<protein>
    <recommendedName>
        <fullName evidence="2">DUF4126 domain-containing protein</fullName>
    </recommendedName>
</protein>
<name>A0A5E4SSL7_9BURK</name>
<evidence type="ECO:0000259" key="2">
    <source>
        <dbReference type="Pfam" id="PF13548"/>
    </source>
</evidence>
<feature type="transmembrane region" description="Helical" evidence="1">
    <location>
        <begin position="48"/>
        <end position="65"/>
    </location>
</feature>